<keyword evidence="9" id="KW-0067">ATP-binding</keyword>
<evidence type="ECO:0000256" key="10">
    <source>
        <dbReference type="ARBA" id="ARBA00022842"/>
    </source>
</evidence>
<dbReference type="GO" id="GO:0005886">
    <property type="term" value="C:plasma membrane"/>
    <property type="evidence" value="ECO:0007669"/>
    <property type="project" value="InterPro"/>
</dbReference>
<dbReference type="Pfam" id="PF06327">
    <property type="entry name" value="Adcy_cons_dom"/>
    <property type="match status" value="1"/>
</dbReference>
<keyword evidence="12" id="KW-0115">cAMP biosynthesis</keyword>
<keyword evidence="6" id="KW-0479">Metal-binding</keyword>
<evidence type="ECO:0000256" key="6">
    <source>
        <dbReference type="ARBA" id="ARBA00022723"/>
    </source>
</evidence>
<keyword evidence="5 18" id="KW-0812">Transmembrane</keyword>
<organism evidence="20 21">
    <name type="scientific">Amphibalanus amphitrite</name>
    <name type="common">Striped barnacle</name>
    <name type="synonym">Balanus amphitrite</name>
    <dbReference type="NCBI Taxonomy" id="1232801"/>
    <lineage>
        <taxon>Eukaryota</taxon>
        <taxon>Metazoa</taxon>
        <taxon>Ecdysozoa</taxon>
        <taxon>Arthropoda</taxon>
        <taxon>Crustacea</taxon>
        <taxon>Multicrustacea</taxon>
        <taxon>Cirripedia</taxon>
        <taxon>Thoracica</taxon>
        <taxon>Thoracicalcarea</taxon>
        <taxon>Balanomorpha</taxon>
        <taxon>Balanoidea</taxon>
        <taxon>Balanidae</taxon>
        <taxon>Amphibalaninae</taxon>
        <taxon>Amphibalanus</taxon>
    </lineage>
</organism>
<evidence type="ECO:0000256" key="11">
    <source>
        <dbReference type="ARBA" id="ARBA00022989"/>
    </source>
</evidence>
<keyword evidence="14" id="KW-0325">Glycoprotein</keyword>
<feature type="transmembrane region" description="Helical" evidence="18">
    <location>
        <begin position="282"/>
        <end position="304"/>
    </location>
</feature>
<feature type="transmembrane region" description="Helical" evidence="18">
    <location>
        <begin position="203"/>
        <end position="221"/>
    </location>
</feature>
<keyword evidence="8" id="KW-0547">Nucleotide-binding</keyword>
<evidence type="ECO:0000256" key="17">
    <source>
        <dbReference type="SAM" id="MobiDB-lite"/>
    </source>
</evidence>
<reference evidence="20 21" key="1">
    <citation type="submission" date="2019-07" db="EMBL/GenBank/DDBJ databases">
        <title>Draft genome assembly of a fouling barnacle, Amphibalanus amphitrite (Darwin, 1854): The first reference genome for Thecostraca.</title>
        <authorList>
            <person name="Kim W."/>
        </authorList>
    </citation>
    <scope>NUCLEOTIDE SEQUENCE [LARGE SCALE GENOMIC DNA]</scope>
    <source>
        <strain evidence="20">SNU_AA5</strain>
        <tissue evidence="20">Soma without cirri and trophi</tissue>
    </source>
</reference>
<sequence length="825" mass="92687">MDGSRKTLLFNTLQVRSAIGSTQRRKLSFKNVSNVVVQLLHSIKYSVEVPFSNMNMPPNDLNKQSSMLKKHKMAERFRRPFQKRHSSLPHQPTNRVNKYLAQAIDARSVDREKSNHVNVVSLCFRNKEKEQQYNCEQDVGFSASLAMSLLLLMFLGGVQAVVLPRTLILLLLFLTAFVWIAVVLMLLLAVRLRVIVWDLSRSFLLRLAVTVFSVVLIYAVAQVNVFTCLTESPNACSPAQLPAPSDVTHRACPLPQYVVLSCIISYLAVTVFLRLPILVKTLVLLAMTTVYVMFIYLSHAPLFLCYDQRMGSPVPLQLLSVVQIVLFLLAVIIHGRQMEWTARLDFLWQCQAIEEKQDMEALQHSNKRILFNLLPAHVATHFLDNQFRNNMELYHQSYARIGVMFGSITNFHEFYSELDGNNQGVECLRLLNEIIADFDELLDEDRFRTIDKIKTIGSTYMAAVGLIPDQKIQEDDASAIYYMSVLAELAFAFRERLHSINENSYNNFMLRIGMNIGPVVAGVIGARKPQYDIWGNTVNVASRMDSTGLPNHIQVTEELYQILSRGPYEFQCRGKVRVKGKGDMTTYFLTDRKQLTTMRIDELSQPQNRAMASAQSSHSGPPGPSVSQFGGVATPLALVRPGHVPRLGSAPPLPPLTRGRSSPAPEQVALRPLPPLRELSSDAETGRLAATPPRVIPRGATPPRTFTPPRQPDDLHRLPERSVYTPPWARQRPAELEDVPPAVPPHGPLVMAAPRLLHTEEAAVRSHLRLQRRRSEENLKQPPSAELYAARIASSADELSSLNRSPSVSSSDESYSRTDFSRTDA</sequence>
<evidence type="ECO:0000256" key="7">
    <source>
        <dbReference type="ARBA" id="ARBA00022737"/>
    </source>
</evidence>
<evidence type="ECO:0000259" key="19">
    <source>
        <dbReference type="PROSITE" id="PS50125"/>
    </source>
</evidence>
<evidence type="ECO:0000256" key="13">
    <source>
        <dbReference type="ARBA" id="ARBA00023136"/>
    </source>
</evidence>
<dbReference type="PANTHER" id="PTHR45627:SF26">
    <property type="entry name" value="ADENYLATE CYCLASE TYPE 1"/>
    <property type="match status" value="1"/>
</dbReference>
<dbReference type="CDD" id="cd07302">
    <property type="entry name" value="CHD"/>
    <property type="match status" value="1"/>
</dbReference>
<feature type="region of interest" description="Disordered" evidence="17">
    <location>
        <begin position="796"/>
        <end position="825"/>
    </location>
</feature>
<feature type="compositionally biased region" description="Basic and acidic residues" evidence="17">
    <location>
        <begin position="814"/>
        <end position="825"/>
    </location>
</feature>
<evidence type="ECO:0000256" key="14">
    <source>
        <dbReference type="ARBA" id="ARBA00023180"/>
    </source>
</evidence>
<comment type="catalytic activity">
    <reaction evidence="1">
        <text>ATP = 3',5'-cyclic AMP + diphosphate</text>
        <dbReference type="Rhea" id="RHEA:15389"/>
        <dbReference type="ChEBI" id="CHEBI:30616"/>
        <dbReference type="ChEBI" id="CHEBI:33019"/>
        <dbReference type="ChEBI" id="CHEBI:58165"/>
        <dbReference type="EC" id="4.6.1.1"/>
    </reaction>
</comment>
<dbReference type="FunFam" id="3.30.70.1230:FF:000001">
    <property type="entry name" value="Adenylate cyclase"/>
    <property type="match status" value="1"/>
</dbReference>
<evidence type="ECO:0000256" key="8">
    <source>
        <dbReference type="ARBA" id="ARBA00022741"/>
    </source>
</evidence>
<feature type="compositionally biased region" description="Low complexity" evidence="17">
    <location>
        <begin position="612"/>
        <end position="628"/>
    </location>
</feature>
<feature type="transmembrane region" description="Helical" evidence="18">
    <location>
        <begin position="168"/>
        <end position="191"/>
    </location>
</feature>
<comment type="cofactor">
    <cofactor evidence="2">
        <name>Mg(2+)</name>
        <dbReference type="ChEBI" id="CHEBI:18420"/>
    </cofactor>
</comment>
<dbReference type="PROSITE" id="PS50125">
    <property type="entry name" value="GUANYLATE_CYCLASE_2"/>
    <property type="match status" value="1"/>
</dbReference>
<dbReference type="InterPro" id="IPR009398">
    <property type="entry name" value="Adcy_conserved_dom"/>
</dbReference>
<keyword evidence="15 16" id="KW-0456">Lyase</keyword>
<dbReference type="GO" id="GO:0035556">
    <property type="term" value="P:intracellular signal transduction"/>
    <property type="evidence" value="ECO:0007669"/>
    <property type="project" value="InterPro"/>
</dbReference>
<feature type="region of interest" description="Disordered" evidence="17">
    <location>
        <begin position="605"/>
        <end position="630"/>
    </location>
</feature>
<feature type="transmembrane region" description="Helical" evidence="18">
    <location>
        <begin position="254"/>
        <end position="275"/>
    </location>
</feature>
<accession>A0A6A4VDU0</accession>
<dbReference type="PANTHER" id="PTHR45627">
    <property type="entry name" value="ADENYLATE CYCLASE TYPE 1"/>
    <property type="match status" value="1"/>
</dbReference>
<dbReference type="GO" id="GO:0046872">
    <property type="term" value="F:metal ion binding"/>
    <property type="evidence" value="ECO:0007669"/>
    <property type="project" value="UniProtKB-KW"/>
</dbReference>
<dbReference type="Proteomes" id="UP000440578">
    <property type="component" value="Unassembled WGS sequence"/>
</dbReference>
<comment type="similarity">
    <text evidence="16">Belongs to the adenylyl cyclase class-4/guanylyl cyclase family.</text>
</comment>
<evidence type="ECO:0000256" key="16">
    <source>
        <dbReference type="RuleBase" id="RU000405"/>
    </source>
</evidence>
<feature type="transmembrane region" description="Helical" evidence="18">
    <location>
        <begin position="316"/>
        <end position="333"/>
    </location>
</feature>
<gene>
    <name evidence="20" type="primary">rut_0</name>
    <name evidence="20" type="ORF">FJT64_013842</name>
</gene>
<dbReference type="GO" id="GO:0006171">
    <property type="term" value="P:cAMP biosynthetic process"/>
    <property type="evidence" value="ECO:0007669"/>
    <property type="project" value="UniProtKB-KW"/>
</dbReference>
<feature type="region of interest" description="Disordered" evidence="17">
    <location>
        <begin position="643"/>
        <end position="722"/>
    </location>
</feature>
<dbReference type="Pfam" id="PF00211">
    <property type="entry name" value="Guanylate_cyc"/>
    <property type="match status" value="1"/>
</dbReference>
<keyword evidence="10" id="KW-0460">Magnesium</keyword>
<evidence type="ECO:0000313" key="21">
    <source>
        <dbReference type="Proteomes" id="UP000440578"/>
    </source>
</evidence>
<protein>
    <recommendedName>
        <fullName evidence="4">adenylate cyclase</fullName>
        <ecNumber evidence="4">4.6.1.1</ecNumber>
    </recommendedName>
</protein>
<evidence type="ECO:0000256" key="12">
    <source>
        <dbReference type="ARBA" id="ARBA00022998"/>
    </source>
</evidence>
<evidence type="ECO:0000256" key="9">
    <source>
        <dbReference type="ARBA" id="ARBA00022840"/>
    </source>
</evidence>
<evidence type="ECO:0000256" key="18">
    <source>
        <dbReference type="SAM" id="Phobius"/>
    </source>
</evidence>
<dbReference type="GO" id="GO:0005524">
    <property type="term" value="F:ATP binding"/>
    <property type="evidence" value="ECO:0007669"/>
    <property type="project" value="UniProtKB-KW"/>
</dbReference>
<dbReference type="Gene3D" id="3.30.70.1230">
    <property type="entry name" value="Nucleotide cyclase"/>
    <property type="match status" value="1"/>
</dbReference>
<dbReference type="PROSITE" id="PS00452">
    <property type="entry name" value="GUANYLATE_CYCLASE_1"/>
    <property type="match status" value="1"/>
</dbReference>
<proteinExistence type="inferred from homology"/>
<name>A0A6A4VDU0_AMPAM</name>
<comment type="caution">
    <text evidence="20">The sequence shown here is derived from an EMBL/GenBank/DDBJ whole genome shotgun (WGS) entry which is preliminary data.</text>
</comment>
<keyword evidence="13 18" id="KW-0472">Membrane</keyword>
<feature type="transmembrane region" description="Helical" evidence="18">
    <location>
        <begin position="139"/>
        <end position="162"/>
    </location>
</feature>
<dbReference type="GO" id="GO:0004016">
    <property type="term" value="F:adenylate cyclase activity"/>
    <property type="evidence" value="ECO:0007669"/>
    <property type="project" value="UniProtKB-EC"/>
</dbReference>
<dbReference type="OrthoDB" id="2107370at2759"/>
<dbReference type="InterPro" id="IPR029787">
    <property type="entry name" value="Nucleotide_cyclase"/>
</dbReference>
<dbReference type="InterPro" id="IPR001054">
    <property type="entry name" value="A/G_cyclase"/>
</dbReference>
<feature type="compositionally biased region" description="Basic and acidic residues" evidence="17">
    <location>
        <begin position="711"/>
        <end position="720"/>
    </location>
</feature>
<evidence type="ECO:0000256" key="4">
    <source>
        <dbReference type="ARBA" id="ARBA00012201"/>
    </source>
</evidence>
<evidence type="ECO:0000256" key="3">
    <source>
        <dbReference type="ARBA" id="ARBA00004141"/>
    </source>
</evidence>
<evidence type="ECO:0000313" key="20">
    <source>
        <dbReference type="EMBL" id="KAF0287761.1"/>
    </source>
</evidence>
<evidence type="ECO:0000256" key="5">
    <source>
        <dbReference type="ARBA" id="ARBA00022692"/>
    </source>
</evidence>
<dbReference type="EMBL" id="VIIS01002168">
    <property type="protein sequence ID" value="KAF0287761.1"/>
    <property type="molecule type" value="Genomic_DNA"/>
</dbReference>
<dbReference type="SMART" id="SM00044">
    <property type="entry name" value="CYCc"/>
    <property type="match status" value="1"/>
</dbReference>
<dbReference type="SUPFAM" id="SSF55073">
    <property type="entry name" value="Nucleotide cyclase"/>
    <property type="match status" value="1"/>
</dbReference>
<keyword evidence="21" id="KW-1185">Reference proteome</keyword>
<feature type="compositionally biased region" description="Low complexity" evidence="17">
    <location>
        <begin position="800"/>
        <end position="813"/>
    </location>
</feature>
<keyword evidence="11 18" id="KW-1133">Transmembrane helix</keyword>
<comment type="subcellular location">
    <subcellularLocation>
        <location evidence="3">Membrane</location>
        <topology evidence="3">Multi-pass membrane protein</topology>
    </subcellularLocation>
</comment>
<evidence type="ECO:0000256" key="15">
    <source>
        <dbReference type="ARBA" id="ARBA00023239"/>
    </source>
</evidence>
<dbReference type="GO" id="GO:0007189">
    <property type="term" value="P:adenylate cyclase-activating G protein-coupled receptor signaling pathway"/>
    <property type="evidence" value="ECO:0007669"/>
    <property type="project" value="TreeGrafter"/>
</dbReference>
<dbReference type="InterPro" id="IPR018297">
    <property type="entry name" value="A/G_cyclase_CS"/>
</dbReference>
<dbReference type="AlphaFoldDB" id="A0A6A4VDU0"/>
<evidence type="ECO:0000256" key="2">
    <source>
        <dbReference type="ARBA" id="ARBA00001946"/>
    </source>
</evidence>
<keyword evidence="7" id="KW-0677">Repeat</keyword>
<dbReference type="EC" id="4.6.1.1" evidence="4"/>
<evidence type="ECO:0000256" key="1">
    <source>
        <dbReference type="ARBA" id="ARBA00001593"/>
    </source>
</evidence>
<feature type="domain" description="Guanylate cyclase" evidence="19">
    <location>
        <begin position="402"/>
        <end position="545"/>
    </location>
</feature>